<dbReference type="InterPro" id="IPR052028">
    <property type="entry name" value="HipA_Ser/Thr_kinase"/>
</dbReference>
<protein>
    <submittedName>
        <fullName evidence="6">Type II toxin-antitoxin system HipA family toxin</fullName>
    </submittedName>
</protein>
<dbReference type="Gene3D" id="1.10.1070.20">
    <property type="match status" value="1"/>
</dbReference>
<reference evidence="7" key="1">
    <citation type="journal article" date="2019" name="Int. J. Syst. Evol. Microbiol.">
        <title>The Global Catalogue of Microorganisms (GCM) 10K type strain sequencing project: providing services to taxonomists for standard genome sequencing and annotation.</title>
        <authorList>
            <consortium name="The Broad Institute Genomics Platform"/>
            <consortium name="The Broad Institute Genome Sequencing Center for Infectious Disease"/>
            <person name="Wu L."/>
            <person name="Ma J."/>
        </authorList>
    </citation>
    <scope>NUCLEOTIDE SEQUENCE [LARGE SCALE GENOMIC DNA]</scope>
    <source>
        <strain evidence="7">CGMCC 1.13718</strain>
    </source>
</reference>
<keyword evidence="3" id="KW-0418">Kinase</keyword>
<dbReference type="RefSeq" id="WP_193193556.1">
    <property type="nucleotide sequence ID" value="NZ_JACZFR010000047.1"/>
</dbReference>
<gene>
    <name evidence="6" type="ORF">ACFQBM_04080</name>
</gene>
<feature type="domain" description="HipA N-terminal subdomain 1" evidence="5">
    <location>
        <begin position="9"/>
        <end position="120"/>
    </location>
</feature>
<keyword evidence="2" id="KW-0808">Transferase</keyword>
<dbReference type="InterPro" id="IPR017508">
    <property type="entry name" value="HipA_N1"/>
</dbReference>
<evidence type="ECO:0000256" key="2">
    <source>
        <dbReference type="ARBA" id="ARBA00022679"/>
    </source>
</evidence>
<evidence type="ECO:0000256" key="1">
    <source>
        <dbReference type="ARBA" id="ARBA00010164"/>
    </source>
</evidence>
<comment type="similarity">
    <text evidence="1">Belongs to the HipA Ser/Thr kinase family.</text>
</comment>
<sequence>MAERIETASVNLWGERLGAVSWHPDGYGVFEYDPGFVQRGLDLSPIQMSIYGGNRLFSFPGLNRETYKGLPGLLADSLPDKFGNAIIDAWLARQGRTPGDFSPIERLCYTGNRGMGALEFQPAVDGRFRESAPVEIAELVQLAQSVTHRQQSLASNIGGGDDSAGALGDILRVGTSAGGARAKAVIAMNGTGDVRSGQVPAPAGYDYWLLKFDGVDDIELGRSQGFGRIEYAYYLMALAAGIGMMESRLLEENGRAHFMTRRFDRTDSGKLHMLSMCGMAHLDFNQAGAHAYEQIFAVMRELHLPKSEAIQQYHRLVFNVLARNQDDHTKNVAFLMDRGGNWSLSPAFDLTYAHNPGGQWTNRHQMSINGKRDHFELEDLLAVGRSISIKKPQEIVAEVAAAVARWPEFAGRAGVAESLVDEISRNHRRLLP</sequence>
<organism evidence="6 7">
    <name type="scientific">Microbulbifer taiwanensis</name>
    <dbReference type="NCBI Taxonomy" id="986746"/>
    <lineage>
        <taxon>Bacteria</taxon>
        <taxon>Pseudomonadati</taxon>
        <taxon>Pseudomonadota</taxon>
        <taxon>Gammaproteobacteria</taxon>
        <taxon>Cellvibrionales</taxon>
        <taxon>Microbulbiferaceae</taxon>
        <taxon>Microbulbifer</taxon>
    </lineage>
</organism>
<dbReference type="PANTHER" id="PTHR37419:SF8">
    <property type="entry name" value="TOXIN YJJJ"/>
    <property type="match status" value="1"/>
</dbReference>
<dbReference type="Pfam" id="PF13657">
    <property type="entry name" value="Couple_hipA"/>
    <property type="match status" value="1"/>
</dbReference>
<feature type="domain" description="HipA-like C-terminal" evidence="4">
    <location>
        <begin position="175"/>
        <end position="406"/>
    </location>
</feature>
<dbReference type="Proteomes" id="UP001596425">
    <property type="component" value="Unassembled WGS sequence"/>
</dbReference>
<evidence type="ECO:0000259" key="4">
    <source>
        <dbReference type="Pfam" id="PF07804"/>
    </source>
</evidence>
<name>A0ABW1YKM6_9GAMM</name>
<dbReference type="PANTHER" id="PTHR37419">
    <property type="entry name" value="SERINE/THREONINE-PROTEIN KINASE TOXIN HIPA"/>
    <property type="match status" value="1"/>
</dbReference>
<evidence type="ECO:0000259" key="5">
    <source>
        <dbReference type="Pfam" id="PF13657"/>
    </source>
</evidence>
<evidence type="ECO:0000256" key="3">
    <source>
        <dbReference type="ARBA" id="ARBA00022777"/>
    </source>
</evidence>
<dbReference type="Pfam" id="PF07804">
    <property type="entry name" value="HipA_C"/>
    <property type="match status" value="1"/>
</dbReference>
<proteinExistence type="inferred from homology"/>
<dbReference type="InterPro" id="IPR012893">
    <property type="entry name" value="HipA-like_C"/>
</dbReference>
<dbReference type="EMBL" id="JBHSVR010000001">
    <property type="protein sequence ID" value="MFC6632443.1"/>
    <property type="molecule type" value="Genomic_DNA"/>
</dbReference>
<evidence type="ECO:0000313" key="6">
    <source>
        <dbReference type="EMBL" id="MFC6632443.1"/>
    </source>
</evidence>
<keyword evidence="7" id="KW-1185">Reference proteome</keyword>
<comment type="caution">
    <text evidence="6">The sequence shown here is derived from an EMBL/GenBank/DDBJ whole genome shotgun (WGS) entry which is preliminary data.</text>
</comment>
<evidence type="ECO:0000313" key="7">
    <source>
        <dbReference type="Proteomes" id="UP001596425"/>
    </source>
</evidence>
<accession>A0ABW1YKM6</accession>